<dbReference type="Pfam" id="PF08241">
    <property type="entry name" value="Methyltransf_11"/>
    <property type="match status" value="1"/>
</dbReference>
<dbReference type="SUPFAM" id="SSF53335">
    <property type="entry name" value="S-adenosyl-L-methionine-dependent methyltransferases"/>
    <property type="match status" value="1"/>
</dbReference>
<dbReference type="InterPro" id="IPR029063">
    <property type="entry name" value="SAM-dependent_MTases_sf"/>
</dbReference>
<dbReference type="RefSeq" id="WP_150064032.1">
    <property type="nucleotide sequence ID" value="NZ_JACHII010000028.1"/>
</dbReference>
<proteinExistence type="predicted"/>
<reference evidence="2 3" key="1">
    <citation type="submission" date="2019-09" db="EMBL/GenBank/DDBJ databases">
        <title>Genome sequence of Roseospira marina, one of the more divergent members of the non-sulfur purple photosynthetic bacterial family, the Rhodospirillaceae.</title>
        <authorList>
            <person name="Meyer T."/>
            <person name="Kyndt J."/>
        </authorList>
    </citation>
    <scope>NUCLEOTIDE SEQUENCE [LARGE SCALE GENOMIC DNA]</scope>
    <source>
        <strain evidence="2 3">DSM 15113</strain>
    </source>
</reference>
<dbReference type="EMBL" id="VWPJ01000030">
    <property type="protein sequence ID" value="KAA5603808.1"/>
    <property type="molecule type" value="Genomic_DNA"/>
</dbReference>
<dbReference type="AlphaFoldDB" id="A0A5M6I7S9"/>
<dbReference type="CDD" id="cd02440">
    <property type="entry name" value="AdoMet_MTases"/>
    <property type="match status" value="1"/>
</dbReference>
<evidence type="ECO:0000313" key="3">
    <source>
        <dbReference type="Proteomes" id="UP000324065"/>
    </source>
</evidence>
<comment type="caution">
    <text evidence="2">The sequence shown here is derived from an EMBL/GenBank/DDBJ whole genome shotgun (WGS) entry which is preliminary data.</text>
</comment>
<keyword evidence="2" id="KW-0808">Transferase</keyword>
<sequence>MLKNDIKDMVLANKAAWDASAPLHEVGPAWETLLATVSQPGFSVLDSCLTATLQEIGIGGRRSVQIGCNNARELLSLAAFGADPVLGIDQSSAFLAQGETLARAAGLHPRLLEANIYDLPKELGTFDFVLITVGVLNWMPDLPRFFDIVAHLMAPGAVLVIYETHPFLEMFDPNGKDPHELVCSYFDRSPQESFGTITYDGNDGGGDLVSYWFLHSLGDIVTACVQAGLGLEKLVEHPHSNREVDYDIYAGRAAQLPMSYTVVARAR</sequence>
<feature type="domain" description="Methyltransferase type 11" evidence="1">
    <location>
        <begin position="65"/>
        <end position="161"/>
    </location>
</feature>
<gene>
    <name evidence="2" type="ORF">F1188_19000</name>
</gene>
<evidence type="ECO:0000259" key="1">
    <source>
        <dbReference type="Pfam" id="PF08241"/>
    </source>
</evidence>
<keyword evidence="2" id="KW-0489">Methyltransferase</keyword>
<dbReference type="Proteomes" id="UP000324065">
    <property type="component" value="Unassembled WGS sequence"/>
</dbReference>
<dbReference type="InterPro" id="IPR013216">
    <property type="entry name" value="Methyltransf_11"/>
</dbReference>
<keyword evidence="3" id="KW-1185">Reference proteome</keyword>
<dbReference type="GO" id="GO:0032259">
    <property type="term" value="P:methylation"/>
    <property type="evidence" value="ECO:0007669"/>
    <property type="project" value="UniProtKB-KW"/>
</dbReference>
<protein>
    <submittedName>
        <fullName evidence="2">Class I SAM-dependent methyltransferase</fullName>
    </submittedName>
</protein>
<dbReference type="GO" id="GO:0008757">
    <property type="term" value="F:S-adenosylmethionine-dependent methyltransferase activity"/>
    <property type="evidence" value="ECO:0007669"/>
    <property type="project" value="InterPro"/>
</dbReference>
<dbReference type="OrthoDB" id="8385759at2"/>
<name>A0A5M6I7S9_9PROT</name>
<dbReference type="Gene3D" id="3.40.50.150">
    <property type="entry name" value="Vaccinia Virus protein VP39"/>
    <property type="match status" value="1"/>
</dbReference>
<evidence type="ECO:0000313" key="2">
    <source>
        <dbReference type="EMBL" id="KAA5603808.1"/>
    </source>
</evidence>
<accession>A0A5M6I7S9</accession>
<organism evidence="2 3">
    <name type="scientific">Roseospira marina</name>
    <dbReference type="NCBI Taxonomy" id="140057"/>
    <lineage>
        <taxon>Bacteria</taxon>
        <taxon>Pseudomonadati</taxon>
        <taxon>Pseudomonadota</taxon>
        <taxon>Alphaproteobacteria</taxon>
        <taxon>Rhodospirillales</taxon>
        <taxon>Rhodospirillaceae</taxon>
        <taxon>Roseospira</taxon>
    </lineage>
</organism>